<gene>
    <name evidence="2" type="ORF">IAC43_07465</name>
</gene>
<evidence type="ECO:0000313" key="2">
    <source>
        <dbReference type="EMBL" id="HIT95009.1"/>
    </source>
</evidence>
<keyword evidence="1" id="KW-0472">Membrane</keyword>
<evidence type="ECO:0000256" key="1">
    <source>
        <dbReference type="SAM" id="Phobius"/>
    </source>
</evidence>
<evidence type="ECO:0000313" key="3">
    <source>
        <dbReference type="Proteomes" id="UP000824160"/>
    </source>
</evidence>
<dbReference type="AlphaFoldDB" id="A0A9D1H950"/>
<reference evidence="2" key="2">
    <citation type="journal article" date="2021" name="PeerJ">
        <title>Extensive microbial diversity within the chicken gut microbiome revealed by metagenomics and culture.</title>
        <authorList>
            <person name="Gilroy R."/>
            <person name="Ravi A."/>
            <person name="Getino M."/>
            <person name="Pursley I."/>
            <person name="Horton D.L."/>
            <person name="Alikhan N.F."/>
            <person name="Baker D."/>
            <person name="Gharbi K."/>
            <person name="Hall N."/>
            <person name="Watson M."/>
            <person name="Adriaenssens E.M."/>
            <person name="Foster-Nyarko E."/>
            <person name="Jarju S."/>
            <person name="Secka A."/>
            <person name="Antonio M."/>
            <person name="Oren A."/>
            <person name="Chaudhuri R.R."/>
            <person name="La Ragione R."/>
            <person name="Hildebrand F."/>
            <person name="Pallen M.J."/>
        </authorList>
    </citation>
    <scope>NUCLEOTIDE SEQUENCE</scope>
    <source>
        <strain evidence="2">ChiBcec7-5410</strain>
    </source>
</reference>
<organism evidence="2 3">
    <name type="scientific">Candidatus Faecivivens stercoripullorum</name>
    <dbReference type="NCBI Taxonomy" id="2840805"/>
    <lineage>
        <taxon>Bacteria</taxon>
        <taxon>Bacillati</taxon>
        <taxon>Bacillota</taxon>
        <taxon>Clostridia</taxon>
        <taxon>Eubacteriales</taxon>
        <taxon>Oscillospiraceae</taxon>
        <taxon>Oscillospiraceae incertae sedis</taxon>
        <taxon>Candidatus Faecivivens</taxon>
    </lineage>
</organism>
<accession>A0A9D1H950</accession>
<reference evidence="2" key="1">
    <citation type="submission" date="2020-10" db="EMBL/GenBank/DDBJ databases">
        <authorList>
            <person name="Gilroy R."/>
        </authorList>
    </citation>
    <scope>NUCLEOTIDE SEQUENCE</scope>
    <source>
        <strain evidence="2">ChiBcec7-5410</strain>
    </source>
</reference>
<protein>
    <submittedName>
        <fullName evidence="2">Uncharacterized protein</fullName>
    </submittedName>
</protein>
<dbReference type="EMBL" id="DVLW01000203">
    <property type="protein sequence ID" value="HIT95009.1"/>
    <property type="molecule type" value="Genomic_DNA"/>
</dbReference>
<proteinExistence type="predicted"/>
<sequence>MDIQIPKKERSWGARIFIILGLTILVILVGGATWLLLNHYSYQQYQIRLEYVMGGQTSTVETVDQSGNRCVLSDINRRAMYGFLADGSGRRLPFCPGEPTGQSISFHAESAVGEADGTVTEISGDYVGITFTYEGKTWEFYCKNRSVYEYYQRVTSPDGWVEPNLEYYPAESQEGE</sequence>
<dbReference type="Proteomes" id="UP000824160">
    <property type="component" value="Unassembled WGS sequence"/>
</dbReference>
<feature type="transmembrane region" description="Helical" evidence="1">
    <location>
        <begin position="12"/>
        <end position="37"/>
    </location>
</feature>
<keyword evidence="1" id="KW-0812">Transmembrane</keyword>
<comment type="caution">
    <text evidence="2">The sequence shown here is derived from an EMBL/GenBank/DDBJ whole genome shotgun (WGS) entry which is preliminary data.</text>
</comment>
<name>A0A9D1H950_9FIRM</name>
<keyword evidence="1" id="KW-1133">Transmembrane helix</keyword>